<dbReference type="InterPro" id="IPR006694">
    <property type="entry name" value="Fatty_acid_hydroxylase"/>
</dbReference>
<dbReference type="Proteomes" id="UP000811619">
    <property type="component" value="Unassembled WGS sequence"/>
</dbReference>
<dbReference type="Pfam" id="PF04116">
    <property type="entry name" value="FA_hydroxylase"/>
    <property type="match status" value="1"/>
</dbReference>
<feature type="domain" description="Fatty acid hydroxylase" evidence="6">
    <location>
        <begin position="133"/>
        <end position="269"/>
    </location>
</feature>
<evidence type="ECO:0000256" key="1">
    <source>
        <dbReference type="ARBA" id="ARBA00004370"/>
    </source>
</evidence>
<sequence>MDHLPSLTTSQWAALSPVISYILGTVFFTVLETFNIWSQYRLFPRHEEIKRNKVSRSAVITHAILYHSVTTTLALVFVKLVPPLEECRDCFGSYMHWHAFVSDLLGITNQESVQLTILSWLTRLTYLGVRQFTAFFIFDTWLYWTHLFAHRNRWWFKHFHAKHHELYNAFSFGSAYNHPVESFCFDIVASQLASGIPRLTNVEQAVFLSLATVRSCENHCAYKLPWSPFILIGGLLGYTPEWHNIHHASFGFQCNFATYFPWWDMWMGTAYTGPRKVYEPKPAVVENTIKTDMLRAASMKDSSASGLVLDNESSELRSRQKGMML</sequence>
<dbReference type="PANTHER" id="PTHR11863">
    <property type="entry name" value="STEROL DESATURASE"/>
    <property type="match status" value="1"/>
</dbReference>
<evidence type="ECO:0000256" key="3">
    <source>
        <dbReference type="ARBA" id="ARBA00022989"/>
    </source>
</evidence>
<evidence type="ECO:0000256" key="4">
    <source>
        <dbReference type="ARBA" id="ARBA00023136"/>
    </source>
</evidence>
<accession>A0A8K0JDS4</accession>
<name>A0A8K0JDS4_9HYPO</name>
<keyword evidence="4 5" id="KW-0472">Membrane</keyword>
<dbReference type="GO" id="GO:0016491">
    <property type="term" value="F:oxidoreductase activity"/>
    <property type="evidence" value="ECO:0007669"/>
    <property type="project" value="InterPro"/>
</dbReference>
<dbReference type="EMBL" id="SRPY01000222">
    <property type="protein sequence ID" value="KAG5926953.1"/>
    <property type="molecule type" value="Genomic_DNA"/>
</dbReference>
<evidence type="ECO:0000313" key="8">
    <source>
        <dbReference type="Proteomes" id="UP000811619"/>
    </source>
</evidence>
<reference evidence="7" key="1">
    <citation type="journal article" date="2020" name="bioRxiv">
        <title>Whole genome comparisons of ergot fungi reveals the divergence and evolution of species within the genus Claviceps are the result of varying mechanisms driving genome evolution and host range expansion.</title>
        <authorList>
            <person name="Wyka S.A."/>
            <person name="Mondo S.J."/>
            <person name="Liu M."/>
            <person name="Dettman J."/>
            <person name="Nalam V."/>
            <person name="Broders K.D."/>
        </authorList>
    </citation>
    <scope>NUCLEOTIDE SEQUENCE</scope>
    <source>
        <strain evidence="7">CCC 489</strain>
    </source>
</reference>
<dbReference type="GO" id="GO:0005506">
    <property type="term" value="F:iron ion binding"/>
    <property type="evidence" value="ECO:0007669"/>
    <property type="project" value="InterPro"/>
</dbReference>
<proteinExistence type="predicted"/>
<evidence type="ECO:0000256" key="2">
    <source>
        <dbReference type="ARBA" id="ARBA00022692"/>
    </source>
</evidence>
<feature type="transmembrane region" description="Helical" evidence="5">
    <location>
        <begin position="12"/>
        <end position="37"/>
    </location>
</feature>
<gene>
    <name evidence="7" type="ORF">E4U42_002772</name>
</gene>
<keyword evidence="2 5" id="KW-0812">Transmembrane</keyword>
<dbReference type="GO" id="GO:0008610">
    <property type="term" value="P:lipid biosynthetic process"/>
    <property type="evidence" value="ECO:0007669"/>
    <property type="project" value="InterPro"/>
</dbReference>
<keyword evidence="3 5" id="KW-1133">Transmembrane helix</keyword>
<organism evidence="7 8">
    <name type="scientific">Claviceps africana</name>
    <dbReference type="NCBI Taxonomy" id="83212"/>
    <lineage>
        <taxon>Eukaryota</taxon>
        <taxon>Fungi</taxon>
        <taxon>Dikarya</taxon>
        <taxon>Ascomycota</taxon>
        <taxon>Pezizomycotina</taxon>
        <taxon>Sordariomycetes</taxon>
        <taxon>Hypocreomycetidae</taxon>
        <taxon>Hypocreales</taxon>
        <taxon>Clavicipitaceae</taxon>
        <taxon>Claviceps</taxon>
    </lineage>
</organism>
<comment type="subcellular location">
    <subcellularLocation>
        <location evidence="1">Membrane</location>
    </subcellularLocation>
</comment>
<comment type="caution">
    <text evidence="7">The sequence shown here is derived from an EMBL/GenBank/DDBJ whole genome shotgun (WGS) entry which is preliminary data.</text>
</comment>
<dbReference type="AlphaFoldDB" id="A0A8K0JDS4"/>
<dbReference type="OrthoDB" id="5199322at2759"/>
<protein>
    <recommendedName>
        <fullName evidence="6">Fatty acid hydroxylase domain-containing protein</fullName>
    </recommendedName>
</protein>
<keyword evidence="8" id="KW-1185">Reference proteome</keyword>
<evidence type="ECO:0000256" key="5">
    <source>
        <dbReference type="SAM" id="Phobius"/>
    </source>
</evidence>
<evidence type="ECO:0000313" key="7">
    <source>
        <dbReference type="EMBL" id="KAG5926953.1"/>
    </source>
</evidence>
<dbReference type="InterPro" id="IPR050307">
    <property type="entry name" value="Sterol_Desaturase_Related"/>
</dbReference>
<evidence type="ECO:0000259" key="6">
    <source>
        <dbReference type="Pfam" id="PF04116"/>
    </source>
</evidence>
<dbReference type="GO" id="GO:0016020">
    <property type="term" value="C:membrane"/>
    <property type="evidence" value="ECO:0007669"/>
    <property type="project" value="UniProtKB-SubCell"/>
</dbReference>
<feature type="transmembrane region" description="Helical" evidence="5">
    <location>
        <begin position="58"/>
        <end position="78"/>
    </location>
</feature>